<sequence>MESPSNFRVPYPSLSRTTKAKAMKIHETNIDGATGGKNYHSHLDRNTMPIVLIKLRSKTL</sequence>
<evidence type="ECO:0000313" key="2">
    <source>
        <dbReference type="WBParaSite" id="nRc.2.0.1.t25825-RA"/>
    </source>
</evidence>
<proteinExistence type="predicted"/>
<organism evidence="1 2">
    <name type="scientific">Romanomermis culicivorax</name>
    <name type="common">Nematode worm</name>
    <dbReference type="NCBI Taxonomy" id="13658"/>
    <lineage>
        <taxon>Eukaryota</taxon>
        <taxon>Metazoa</taxon>
        <taxon>Ecdysozoa</taxon>
        <taxon>Nematoda</taxon>
        <taxon>Enoplea</taxon>
        <taxon>Dorylaimia</taxon>
        <taxon>Mermithida</taxon>
        <taxon>Mermithoidea</taxon>
        <taxon>Mermithidae</taxon>
        <taxon>Romanomermis</taxon>
    </lineage>
</organism>
<accession>A0A915JI59</accession>
<dbReference type="WBParaSite" id="nRc.2.0.1.t25825-RA">
    <property type="protein sequence ID" value="nRc.2.0.1.t25825-RA"/>
    <property type="gene ID" value="nRc.2.0.1.g25825"/>
</dbReference>
<dbReference type="Proteomes" id="UP000887565">
    <property type="component" value="Unplaced"/>
</dbReference>
<protein>
    <submittedName>
        <fullName evidence="2">Uncharacterized protein</fullName>
    </submittedName>
</protein>
<reference evidence="2" key="1">
    <citation type="submission" date="2022-11" db="UniProtKB">
        <authorList>
            <consortium name="WormBaseParasite"/>
        </authorList>
    </citation>
    <scope>IDENTIFICATION</scope>
</reference>
<evidence type="ECO:0000313" key="1">
    <source>
        <dbReference type="Proteomes" id="UP000887565"/>
    </source>
</evidence>
<dbReference type="AlphaFoldDB" id="A0A915JI59"/>
<name>A0A915JI59_ROMCU</name>
<keyword evidence="1" id="KW-1185">Reference proteome</keyword>